<proteinExistence type="predicted"/>
<reference evidence="2 3" key="1">
    <citation type="submission" date="2021-07" db="EMBL/GenBank/DDBJ databases">
        <authorList>
            <consortium name="Genoscope - CEA"/>
            <person name="William W."/>
        </authorList>
    </citation>
    <scope>NUCLEOTIDE SEQUENCE [LARGE SCALE GENOMIC DNA]</scope>
</reference>
<dbReference type="AlphaFoldDB" id="A0A8D9H853"/>
<evidence type="ECO:0000256" key="1">
    <source>
        <dbReference type="SAM" id="SignalP"/>
    </source>
</evidence>
<evidence type="ECO:0008006" key="4">
    <source>
        <dbReference type="Google" id="ProtNLM"/>
    </source>
</evidence>
<dbReference type="Gramene" id="A02p21760.2_BraZ1">
    <property type="protein sequence ID" value="A02p21760.2_BraZ1.CDS"/>
    <property type="gene ID" value="A02g21760.2_BraZ1"/>
</dbReference>
<feature type="signal peptide" evidence="1">
    <location>
        <begin position="1"/>
        <end position="18"/>
    </location>
</feature>
<accession>A0A8D9H853</accession>
<organism evidence="2 3">
    <name type="scientific">Brassica campestris</name>
    <name type="common">Field mustard</name>
    <dbReference type="NCBI Taxonomy" id="3711"/>
    <lineage>
        <taxon>Eukaryota</taxon>
        <taxon>Viridiplantae</taxon>
        <taxon>Streptophyta</taxon>
        <taxon>Embryophyta</taxon>
        <taxon>Tracheophyta</taxon>
        <taxon>Spermatophyta</taxon>
        <taxon>Magnoliopsida</taxon>
        <taxon>eudicotyledons</taxon>
        <taxon>Gunneridae</taxon>
        <taxon>Pentapetalae</taxon>
        <taxon>rosids</taxon>
        <taxon>malvids</taxon>
        <taxon>Brassicales</taxon>
        <taxon>Brassicaceae</taxon>
        <taxon>Brassiceae</taxon>
        <taxon>Brassica</taxon>
    </lineage>
</organism>
<dbReference type="EMBL" id="LS974618">
    <property type="protein sequence ID" value="CAG7893224.1"/>
    <property type="molecule type" value="Genomic_DNA"/>
</dbReference>
<evidence type="ECO:0000313" key="2">
    <source>
        <dbReference type="EMBL" id="CAG7893224.1"/>
    </source>
</evidence>
<keyword evidence="1" id="KW-0732">Signal</keyword>
<feature type="chain" id="PRO_5034438718" description="Secreted protein" evidence="1">
    <location>
        <begin position="19"/>
        <end position="71"/>
    </location>
</feature>
<evidence type="ECO:0000313" key="3">
    <source>
        <dbReference type="Proteomes" id="UP000694005"/>
    </source>
</evidence>
<protein>
    <recommendedName>
        <fullName evidence="4">Secreted protein</fullName>
    </recommendedName>
</protein>
<sequence>MWVTLSCFPVLLCGPLSLYEISVQGVYTVTKGRVWRRQFSGLLFERRHRRVKALSRAVGGASVWFGSKFVL</sequence>
<dbReference type="Proteomes" id="UP000694005">
    <property type="component" value="Chromosome A02"/>
</dbReference>
<name>A0A8D9H853_BRACM</name>
<gene>
    <name evidence="2" type="ORF">BRAPAZ1V2_A02P21760.2</name>
</gene>